<dbReference type="InterPro" id="IPR011009">
    <property type="entry name" value="Kinase-like_dom_sf"/>
</dbReference>
<evidence type="ECO:0000256" key="5">
    <source>
        <dbReference type="SAM" id="MobiDB-lite"/>
    </source>
</evidence>
<dbReference type="PROSITE" id="PS00915">
    <property type="entry name" value="PI3_4_KINASE_1"/>
    <property type="match status" value="1"/>
</dbReference>
<dbReference type="InterPro" id="IPR036940">
    <property type="entry name" value="PI3/4_kinase_cat_sf"/>
</dbReference>
<organism evidence="9">
    <name type="scientific">Attheya septentrionalis</name>
    <dbReference type="NCBI Taxonomy" id="420275"/>
    <lineage>
        <taxon>Eukaryota</taxon>
        <taxon>Sar</taxon>
        <taxon>Stramenopiles</taxon>
        <taxon>Ochrophyta</taxon>
        <taxon>Bacillariophyta</taxon>
        <taxon>Coscinodiscophyceae</taxon>
        <taxon>Chaetocerotophycidae</taxon>
        <taxon>Chaetocerotales</taxon>
        <taxon>Attheyaceae</taxon>
        <taxon>Attheya</taxon>
    </lineage>
</organism>
<dbReference type="PROSITE" id="PS50290">
    <property type="entry name" value="PI3_4_KINASE_3"/>
    <property type="match status" value="1"/>
</dbReference>
<sequence>MSSHRTVAQIARDHEEFKSRLVNEVFGKESHGKVPMEKVTMLIWQFRDDPSVVQFMARFVAKYSGSRDVFDGIEFYLPQLAHMIIHLEADWDDAILEQFALIFAQQSLHFALQLNWILQGAIEDYMPETTEGEFNPSYNPLFYSRCVKLLSNIERCVVYGTPRTHELQRLYEKGKISKQEYEIMEQADRRFNATQITSRNARHRDGSSAEGIAAFGGELLYKRKVRTACYKTKRWKTRWFTVDERMLYCFNADPRKGGKLKRAMPLEGAQIVAIDNTKYRNMFEVRNQHFEFRMRAKTEIQKDRWIEVLEEESVANALYPHSASFRRSKFNISLPQDNAEPKPSLARSQLMHDLTASQMTRYNFFKDERDFVRNVCDIAEDLRFKDRTERKLLAPRLMEKLSIPSCSYVPMCNSTDLWRRVSSVVAKDTRVFNTKERCPVIMYFVAKRGERLNHHRGGLEDVNLDVAEHLHLQYEVPDDASDKSMFKIGEGEDESENSDGPEIKSDDTVEVTPEGIVESWFQDEEKADSSTNAANIWIDDKGPEYKPEGESTTKGNKQVQRFMRENLVQLPNKIATRIQSSRKLGKMSVLDKSRLPMQSVPILENRTAEDDDIVSLDGQSVVSMAGGGSILNNGGVVFAVEEANGIDKESFDRAKEVVCGGETWAEKSGRMLTDAKKRPDPSDTGGTLTEIVCVMAKSNDDLRQEVFIMQMIHYYQSVFANASLPIWLKTYRILSTSKTTGLIEVLQDATSIDGLKKSPGFPAEGGLRAYFEQVYGAPTSQSFLAAQRNFMLSLVGYSLVSYLLGLKDRHNGNIMIDTHGRLIFIDFGFAFGMAPGHEFSMERAPFKLTLDMLAVMGGRNSQCFNEFRRLFVAGFEAARTNAQVALGLVEIMMSKSNYPCFTGSRYGGGISLKRFEKRLFLDVKDSQVPKRALRLIDRSINHKGTTLYDKFQKATNGYSI</sequence>
<evidence type="ECO:0000256" key="3">
    <source>
        <dbReference type="ARBA" id="ARBA00022679"/>
    </source>
</evidence>
<evidence type="ECO:0000256" key="2">
    <source>
        <dbReference type="ARBA" id="ARBA00012169"/>
    </source>
</evidence>
<feature type="domain" description="PIK helical" evidence="8">
    <location>
        <begin position="1"/>
        <end position="144"/>
    </location>
</feature>
<dbReference type="PROSITE" id="PS51545">
    <property type="entry name" value="PIK_HELICAL"/>
    <property type="match status" value="1"/>
</dbReference>
<dbReference type="InterPro" id="IPR000403">
    <property type="entry name" value="PI3/4_kinase_cat_dom"/>
</dbReference>
<dbReference type="GO" id="GO:0046854">
    <property type="term" value="P:phosphatidylinositol phosphate biosynthetic process"/>
    <property type="evidence" value="ECO:0007669"/>
    <property type="project" value="InterPro"/>
</dbReference>
<dbReference type="Pfam" id="PF21245">
    <property type="entry name" value="PI4KB-PIK1_PIK"/>
    <property type="match status" value="1"/>
</dbReference>
<proteinExistence type="predicted"/>
<dbReference type="Gene3D" id="1.10.1070.11">
    <property type="entry name" value="Phosphatidylinositol 3-/4-kinase, catalytic domain"/>
    <property type="match status" value="1"/>
</dbReference>
<reference evidence="9" key="1">
    <citation type="submission" date="2021-01" db="EMBL/GenBank/DDBJ databases">
        <authorList>
            <person name="Corre E."/>
            <person name="Pelletier E."/>
            <person name="Niang G."/>
            <person name="Scheremetjew M."/>
            <person name="Finn R."/>
            <person name="Kale V."/>
            <person name="Holt S."/>
            <person name="Cochrane G."/>
            <person name="Meng A."/>
            <person name="Brown T."/>
            <person name="Cohen L."/>
        </authorList>
    </citation>
    <scope>NUCLEOTIDE SEQUENCE</scope>
    <source>
        <strain evidence="9">CCMP2084</strain>
    </source>
</reference>
<dbReference type="PANTHER" id="PTHR10048">
    <property type="entry name" value="PHOSPHATIDYLINOSITOL KINASE"/>
    <property type="match status" value="1"/>
</dbReference>
<gene>
    <name evidence="9" type="ORF">ASEP1449_LOCUS17991</name>
</gene>
<dbReference type="GO" id="GO:0004430">
    <property type="term" value="F:1-phosphatidylinositol 4-kinase activity"/>
    <property type="evidence" value="ECO:0007669"/>
    <property type="project" value="UniProtKB-EC"/>
</dbReference>
<dbReference type="GO" id="GO:0005737">
    <property type="term" value="C:cytoplasm"/>
    <property type="evidence" value="ECO:0007669"/>
    <property type="project" value="TreeGrafter"/>
</dbReference>
<evidence type="ECO:0000256" key="1">
    <source>
        <dbReference type="ARBA" id="ARBA00001686"/>
    </source>
</evidence>
<keyword evidence="3" id="KW-0808">Transferase</keyword>
<dbReference type="InterPro" id="IPR011993">
    <property type="entry name" value="PH-like_dom_sf"/>
</dbReference>
<dbReference type="EC" id="2.7.1.67" evidence="2"/>
<dbReference type="Pfam" id="PF00169">
    <property type="entry name" value="PH"/>
    <property type="match status" value="1"/>
</dbReference>
<dbReference type="InterPro" id="IPR001263">
    <property type="entry name" value="PI3K_accessory_dom"/>
</dbReference>
<dbReference type="SMART" id="SM00233">
    <property type="entry name" value="PH"/>
    <property type="match status" value="1"/>
</dbReference>
<keyword evidence="4" id="KW-0418">Kinase</keyword>
<feature type="domain" description="PI3K/PI4K catalytic" evidence="7">
    <location>
        <begin position="662"/>
        <end position="944"/>
    </location>
</feature>
<evidence type="ECO:0000259" key="6">
    <source>
        <dbReference type="PROSITE" id="PS50003"/>
    </source>
</evidence>
<dbReference type="FunFam" id="1.10.1070.11:FF:000016">
    <property type="entry name" value="PIK1p Phosphatidylinositol 4-kinase"/>
    <property type="match status" value="1"/>
</dbReference>
<dbReference type="Gene3D" id="2.30.29.30">
    <property type="entry name" value="Pleckstrin-homology domain (PH domain)/Phosphotyrosine-binding domain (PTB)"/>
    <property type="match status" value="1"/>
</dbReference>
<dbReference type="SUPFAM" id="SSF56112">
    <property type="entry name" value="Protein kinase-like (PK-like)"/>
    <property type="match status" value="1"/>
</dbReference>
<dbReference type="SMART" id="SM00146">
    <property type="entry name" value="PI3Kc"/>
    <property type="match status" value="1"/>
</dbReference>
<dbReference type="GO" id="GO:0016020">
    <property type="term" value="C:membrane"/>
    <property type="evidence" value="ECO:0007669"/>
    <property type="project" value="TreeGrafter"/>
</dbReference>
<evidence type="ECO:0000313" key="9">
    <source>
        <dbReference type="EMBL" id="CAD9826157.1"/>
    </source>
</evidence>
<dbReference type="GO" id="GO:0048015">
    <property type="term" value="P:phosphatidylinositol-mediated signaling"/>
    <property type="evidence" value="ECO:0007669"/>
    <property type="project" value="TreeGrafter"/>
</dbReference>
<accession>A0A7S2UPC8</accession>
<dbReference type="InterPro" id="IPR001849">
    <property type="entry name" value="PH_domain"/>
</dbReference>
<evidence type="ECO:0000259" key="7">
    <source>
        <dbReference type="PROSITE" id="PS50290"/>
    </source>
</evidence>
<dbReference type="PROSITE" id="PS00916">
    <property type="entry name" value="PI3_4_KINASE_2"/>
    <property type="match status" value="1"/>
</dbReference>
<dbReference type="InterPro" id="IPR015433">
    <property type="entry name" value="PI3/4_kinase"/>
</dbReference>
<dbReference type="InterPro" id="IPR049160">
    <property type="entry name" value="PI4KB-PIK1_PIK"/>
</dbReference>
<dbReference type="SUPFAM" id="SSF50729">
    <property type="entry name" value="PH domain-like"/>
    <property type="match status" value="1"/>
</dbReference>
<dbReference type="Gene3D" id="3.30.1010.10">
    <property type="entry name" value="Phosphatidylinositol 3-kinase Catalytic Subunit, Chain A, domain 4"/>
    <property type="match status" value="1"/>
</dbReference>
<dbReference type="AlphaFoldDB" id="A0A7S2UPC8"/>
<feature type="domain" description="PH" evidence="6">
    <location>
        <begin position="212"/>
        <end position="314"/>
    </location>
</feature>
<dbReference type="InterPro" id="IPR018936">
    <property type="entry name" value="PI3/4_kinase_CS"/>
</dbReference>
<name>A0A7S2UPC8_9STRA</name>
<dbReference type="EMBL" id="HBHQ01026577">
    <property type="protein sequence ID" value="CAD9826157.1"/>
    <property type="molecule type" value="Transcribed_RNA"/>
</dbReference>
<comment type="catalytic activity">
    <reaction evidence="1">
        <text>a 1,2-diacyl-sn-glycero-3-phospho-(1D-myo-inositol) + ATP = a 1,2-diacyl-sn-glycero-3-phospho-(1D-myo-inositol 4-phosphate) + ADP + H(+)</text>
        <dbReference type="Rhea" id="RHEA:19877"/>
        <dbReference type="ChEBI" id="CHEBI:15378"/>
        <dbReference type="ChEBI" id="CHEBI:30616"/>
        <dbReference type="ChEBI" id="CHEBI:57880"/>
        <dbReference type="ChEBI" id="CHEBI:58178"/>
        <dbReference type="ChEBI" id="CHEBI:456216"/>
        <dbReference type="EC" id="2.7.1.67"/>
    </reaction>
</comment>
<feature type="region of interest" description="Disordered" evidence="5">
    <location>
        <begin position="524"/>
        <end position="555"/>
    </location>
</feature>
<feature type="compositionally biased region" description="Basic and acidic residues" evidence="5">
    <location>
        <begin position="538"/>
        <end position="551"/>
    </location>
</feature>
<dbReference type="PANTHER" id="PTHR10048:SF22">
    <property type="entry name" value="PHOSPHATIDYLINOSITOL 4-KINASE BETA"/>
    <property type="match status" value="1"/>
</dbReference>
<evidence type="ECO:0000259" key="8">
    <source>
        <dbReference type="PROSITE" id="PS51545"/>
    </source>
</evidence>
<dbReference type="CDD" id="cd00821">
    <property type="entry name" value="PH"/>
    <property type="match status" value="1"/>
</dbReference>
<protein>
    <recommendedName>
        <fullName evidence="2">1-phosphatidylinositol 4-kinase</fullName>
        <ecNumber evidence="2">2.7.1.67</ecNumber>
    </recommendedName>
</protein>
<dbReference type="PROSITE" id="PS50003">
    <property type="entry name" value="PH_DOMAIN"/>
    <property type="match status" value="1"/>
</dbReference>
<evidence type="ECO:0000256" key="4">
    <source>
        <dbReference type="ARBA" id="ARBA00022777"/>
    </source>
</evidence>
<dbReference type="Pfam" id="PF00454">
    <property type="entry name" value="PI3_PI4_kinase"/>
    <property type="match status" value="1"/>
</dbReference>